<dbReference type="SMART" id="SM00481">
    <property type="entry name" value="POLIIIAc"/>
    <property type="match status" value="1"/>
</dbReference>
<evidence type="ECO:0000313" key="2">
    <source>
        <dbReference type="EMBL" id="MBC8531519.1"/>
    </source>
</evidence>
<feature type="domain" description="Polymerase/histidinol phosphatase N-terminal" evidence="1">
    <location>
        <begin position="5"/>
        <end position="84"/>
    </location>
</feature>
<evidence type="ECO:0000259" key="1">
    <source>
        <dbReference type="SMART" id="SM00481"/>
    </source>
</evidence>
<keyword evidence="3" id="KW-1185">Reference proteome</keyword>
<gene>
    <name evidence="2" type="ORF">H8696_06615</name>
</gene>
<dbReference type="GO" id="GO:0071978">
    <property type="term" value="P:bacterial-type flagellum-dependent swarming motility"/>
    <property type="evidence" value="ECO:0007669"/>
    <property type="project" value="TreeGrafter"/>
</dbReference>
<dbReference type="InterPro" id="IPR004013">
    <property type="entry name" value="PHP_dom"/>
</dbReference>
<organism evidence="2 3">
    <name type="scientific">Gehongia tenuis</name>
    <dbReference type="NCBI Taxonomy" id="2763655"/>
    <lineage>
        <taxon>Bacteria</taxon>
        <taxon>Bacillati</taxon>
        <taxon>Bacillota</taxon>
        <taxon>Clostridia</taxon>
        <taxon>Christensenellales</taxon>
        <taxon>Christensenellaceae</taxon>
        <taxon>Gehongia</taxon>
    </lineage>
</organism>
<evidence type="ECO:0000313" key="3">
    <source>
        <dbReference type="Proteomes" id="UP000623172"/>
    </source>
</evidence>
<dbReference type="SUPFAM" id="SSF89550">
    <property type="entry name" value="PHP domain-like"/>
    <property type="match status" value="1"/>
</dbReference>
<dbReference type="Proteomes" id="UP000623172">
    <property type="component" value="Unassembled WGS sequence"/>
</dbReference>
<dbReference type="InterPro" id="IPR016195">
    <property type="entry name" value="Pol/histidinol_Pase-like"/>
</dbReference>
<dbReference type="InterPro" id="IPR003141">
    <property type="entry name" value="Pol/His_phosphatase_N"/>
</dbReference>
<proteinExistence type="predicted"/>
<dbReference type="EMBL" id="JACRSR010000002">
    <property type="protein sequence ID" value="MBC8531519.1"/>
    <property type="molecule type" value="Genomic_DNA"/>
</dbReference>
<dbReference type="PANTHER" id="PTHR36928:SF1">
    <property type="entry name" value="PHOSPHATASE YCDX-RELATED"/>
    <property type="match status" value="1"/>
</dbReference>
<dbReference type="Gene3D" id="3.20.20.140">
    <property type="entry name" value="Metal-dependent hydrolases"/>
    <property type="match status" value="1"/>
</dbReference>
<dbReference type="GO" id="GO:0008270">
    <property type="term" value="F:zinc ion binding"/>
    <property type="evidence" value="ECO:0007669"/>
    <property type="project" value="TreeGrafter"/>
</dbReference>
<dbReference type="InterPro" id="IPR050243">
    <property type="entry name" value="PHP_phosphatase"/>
</dbReference>
<name>A0A926D4Z7_9FIRM</name>
<reference evidence="2" key="1">
    <citation type="submission" date="2020-08" db="EMBL/GenBank/DDBJ databases">
        <title>Genome public.</title>
        <authorList>
            <person name="Liu C."/>
            <person name="Sun Q."/>
        </authorList>
    </citation>
    <scope>NUCLEOTIDE SEQUENCE</scope>
    <source>
        <strain evidence="2">NSJ-53</strain>
    </source>
</reference>
<dbReference type="GO" id="GO:0005829">
    <property type="term" value="C:cytosol"/>
    <property type="evidence" value="ECO:0007669"/>
    <property type="project" value="TreeGrafter"/>
</dbReference>
<dbReference type="AlphaFoldDB" id="A0A926D4Z7"/>
<comment type="caution">
    <text evidence="2">The sequence shown here is derived from an EMBL/GenBank/DDBJ whole genome shotgun (WGS) entry which is preliminary data.</text>
</comment>
<dbReference type="GO" id="GO:0042578">
    <property type="term" value="F:phosphoric ester hydrolase activity"/>
    <property type="evidence" value="ECO:0007669"/>
    <property type="project" value="TreeGrafter"/>
</dbReference>
<sequence>MELIGDFHTHTVYSHGKSTLAQNVARAKELGLRHIGVADHGPAHLMYARNRKSEPELRREVDELNDRYGGNPRVWMGVEANLIGLDGAIDIDEAMIPYYDLLLVGYHKGAASRTWRDIRGLNLPAAVASLTKWQRIKARMSERITAGLVAALDRYPVAIITHPGEYIPIDMAVVAVKAAEVGTALEINTKHPYVSVEAGRIAWQAGADLIVGSDAHTLERVGDLRDGVLRAEAMGVPAERLLNASDAGVARLKRAR</sequence>
<dbReference type="Pfam" id="PF02811">
    <property type="entry name" value="PHP"/>
    <property type="match status" value="1"/>
</dbReference>
<dbReference type="RefSeq" id="WP_249316144.1">
    <property type="nucleotide sequence ID" value="NZ_JACRSR010000002.1"/>
</dbReference>
<protein>
    <submittedName>
        <fullName evidence="2">PHP domain-containing protein</fullName>
    </submittedName>
</protein>
<dbReference type="PANTHER" id="PTHR36928">
    <property type="entry name" value="PHOSPHATASE YCDX-RELATED"/>
    <property type="match status" value="1"/>
</dbReference>
<accession>A0A926D4Z7</accession>